<dbReference type="PANTHER" id="PTHR34947:SF3">
    <property type="entry name" value="TRANSMEMBRANE PROTEIN"/>
    <property type="match status" value="1"/>
</dbReference>
<sequence length="199" mass="22975">MESQKQEREVRKMKKVTKIIALASIFSFILSYSSLTSSLQQRLHLASMLVDKKYMFLLCNGIVAFIMRNFETLLHGNAINIVEETKEEKIKDMRKSEVKKVVALLGEQSASKEEEEEEEEESVDLLRGEGEEEEENTLVNVEDDDGMLVQDLALIRIDDDDDDDDNSFLSSEDLNKKCEDFIRKVKAEIRLESRKLTNF</sequence>
<proteinExistence type="predicted"/>
<feature type="compositionally biased region" description="Acidic residues" evidence="1">
    <location>
        <begin position="113"/>
        <end position="123"/>
    </location>
</feature>
<evidence type="ECO:0000313" key="2">
    <source>
        <dbReference type="EMBL" id="JAU14772.1"/>
    </source>
</evidence>
<dbReference type="EMBL" id="GEVI01017548">
    <property type="protein sequence ID" value="JAU14772.1"/>
    <property type="molecule type" value="Transcribed_RNA"/>
</dbReference>
<organism evidence="2">
    <name type="scientific">Noccaea caerulescens</name>
    <name type="common">Alpine penny-cress</name>
    <name type="synonym">Thlaspi caerulescens</name>
    <dbReference type="NCBI Taxonomy" id="107243"/>
    <lineage>
        <taxon>Eukaryota</taxon>
        <taxon>Viridiplantae</taxon>
        <taxon>Streptophyta</taxon>
        <taxon>Embryophyta</taxon>
        <taxon>Tracheophyta</taxon>
        <taxon>Spermatophyta</taxon>
        <taxon>Magnoliopsida</taxon>
        <taxon>eudicotyledons</taxon>
        <taxon>Gunneridae</taxon>
        <taxon>Pentapetalae</taxon>
        <taxon>rosids</taxon>
        <taxon>malvids</taxon>
        <taxon>Brassicales</taxon>
        <taxon>Brassicaceae</taxon>
        <taxon>Coluteocarpeae</taxon>
        <taxon>Noccaea</taxon>
    </lineage>
</organism>
<feature type="region of interest" description="Disordered" evidence="1">
    <location>
        <begin position="109"/>
        <end position="136"/>
    </location>
</feature>
<gene>
    <name evidence="2" type="ORF">GA_TR1209_c0_g1_i1_g.3837</name>
</gene>
<reference evidence="2" key="1">
    <citation type="submission" date="2016-07" db="EMBL/GenBank/DDBJ databases">
        <title>De novo transcriptome assembly of four accessions of the metal hyperaccumulator plant Noccaea caerulescens.</title>
        <authorList>
            <person name="Blande D."/>
            <person name="Halimaa P."/>
            <person name="Tervahauta A.I."/>
            <person name="Aarts M.G."/>
            <person name="Karenlampi S.O."/>
        </authorList>
    </citation>
    <scope>NUCLEOTIDE SEQUENCE</scope>
</reference>
<evidence type="ECO:0008006" key="3">
    <source>
        <dbReference type="Google" id="ProtNLM"/>
    </source>
</evidence>
<dbReference type="PANTHER" id="PTHR34947">
    <property type="entry name" value="TRANSMEMBRANE PROTEIN"/>
    <property type="match status" value="1"/>
</dbReference>
<protein>
    <recommendedName>
        <fullName evidence="3">Transmembrane protein</fullName>
    </recommendedName>
</protein>
<name>A0A1J3DDL0_NOCCA</name>
<dbReference type="AlphaFoldDB" id="A0A1J3DDL0"/>
<accession>A0A1J3DDL0</accession>
<evidence type="ECO:0000256" key="1">
    <source>
        <dbReference type="SAM" id="MobiDB-lite"/>
    </source>
</evidence>